<keyword evidence="5 11" id="KW-0808">Transferase</keyword>
<comment type="caution">
    <text evidence="13">The sequence shown here is derived from an EMBL/GenBank/DDBJ whole genome shotgun (WGS) entry which is preliminary data.</text>
</comment>
<keyword evidence="7 11" id="KW-0804">Transcription</keyword>
<dbReference type="GO" id="GO:0005737">
    <property type="term" value="C:cytoplasm"/>
    <property type="evidence" value="ECO:0007669"/>
    <property type="project" value="UniProtKB-ARBA"/>
</dbReference>
<dbReference type="SMART" id="SM00662">
    <property type="entry name" value="RPOLD"/>
    <property type="match status" value="1"/>
</dbReference>
<evidence type="ECO:0000256" key="6">
    <source>
        <dbReference type="ARBA" id="ARBA00022695"/>
    </source>
</evidence>
<evidence type="ECO:0000256" key="11">
    <source>
        <dbReference type="HAMAP-Rule" id="MF_00059"/>
    </source>
</evidence>
<dbReference type="Gene3D" id="2.170.120.12">
    <property type="entry name" value="DNA-directed RNA polymerase, insert domain"/>
    <property type="match status" value="1"/>
</dbReference>
<evidence type="ECO:0000256" key="5">
    <source>
        <dbReference type="ARBA" id="ARBA00022679"/>
    </source>
</evidence>
<dbReference type="Pfam" id="PF03118">
    <property type="entry name" value="RNA_pol_A_CTD"/>
    <property type="match status" value="1"/>
</dbReference>
<proteinExistence type="inferred from homology"/>
<dbReference type="Proteomes" id="UP000231474">
    <property type="component" value="Unassembled WGS sequence"/>
</dbReference>
<dbReference type="NCBIfam" id="TIGR02027">
    <property type="entry name" value="rpoA"/>
    <property type="match status" value="1"/>
</dbReference>
<dbReference type="InterPro" id="IPR011262">
    <property type="entry name" value="DNA-dir_RNA_pol_insert"/>
</dbReference>
<feature type="region of interest" description="Alpha C-terminal domain (alpha-CTD)" evidence="11">
    <location>
        <begin position="236"/>
        <end position="304"/>
    </location>
</feature>
<protein>
    <recommendedName>
        <fullName evidence="3 11">DNA-directed RNA polymerase subunit alpha</fullName>
        <shortName evidence="11">RNAP subunit alpha</shortName>
        <ecNumber evidence="2 11">2.7.7.6</ecNumber>
    </recommendedName>
    <alternativeName>
        <fullName evidence="9 11">RNA polymerase subunit alpha</fullName>
    </alternativeName>
    <alternativeName>
        <fullName evidence="8 11">Transcriptase subunit alpha</fullName>
    </alternativeName>
</protein>
<sequence>MTQPIFQIKTEKETPTEGVFILEPLEQGYGLTIGNALRRVLLTSLPGAAVTFVKIAGVRHQFTTIPGLKEDVVEFILNVKKLRIRYGGDKEVKIKLEASGPGEIRASEIKTPASVQVVNKDLVLGTLADKKSKVSIEMTVEKGYGYSPFEERKSETLGTVPIDALFSPVVRVNSRIEATRVGRMTNFDKLILEVSTDGTISPLAAVKQAAKTIIPYFEQIVEPKKPKVREEEKVQISPEVLKLMVEELALPTRIVNALEKAGYKTIEDLVSVSKKDISKVKNLGTKSIKIIEAALSEKEVEFPQ</sequence>
<comment type="domain">
    <text evidence="11">The N-terminal domain is essential for RNAP assembly and basal transcription, whereas the C-terminal domain is involved in interaction with transcriptional regulators and with upstream promoter elements.</text>
</comment>
<organism evidence="13 14">
    <name type="scientific">Candidatus Shapirobacteria bacterium CG10_big_fil_rev_8_21_14_0_10_40_9</name>
    <dbReference type="NCBI Taxonomy" id="1974888"/>
    <lineage>
        <taxon>Bacteria</taxon>
        <taxon>Candidatus Shapironibacteriota</taxon>
    </lineage>
</organism>
<dbReference type="GO" id="GO:0046983">
    <property type="term" value="F:protein dimerization activity"/>
    <property type="evidence" value="ECO:0007669"/>
    <property type="project" value="InterPro"/>
</dbReference>
<dbReference type="InterPro" id="IPR011773">
    <property type="entry name" value="DNA-dir_RpoA"/>
</dbReference>
<name>A0A2M8L3G9_9BACT</name>
<evidence type="ECO:0000256" key="8">
    <source>
        <dbReference type="ARBA" id="ARBA00032524"/>
    </source>
</evidence>
<dbReference type="FunFam" id="2.170.120.12:FF:000001">
    <property type="entry name" value="DNA-directed RNA polymerase subunit alpha"/>
    <property type="match status" value="1"/>
</dbReference>
<dbReference type="EMBL" id="PFEK01000045">
    <property type="protein sequence ID" value="PJE67464.1"/>
    <property type="molecule type" value="Genomic_DNA"/>
</dbReference>
<dbReference type="HAMAP" id="MF_00059">
    <property type="entry name" value="RNApol_bact_RpoA"/>
    <property type="match status" value="1"/>
</dbReference>
<feature type="domain" description="DNA-directed RNA polymerase RpoA/D/Rpb3-type" evidence="12">
    <location>
        <begin position="17"/>
        <end position="223"/>
    </location>
</feature>
<evidence type="ECO:0000256" key="2">
    <source>
        <dbReference type="ARBA" id="ARBA00012418"/>
    </source>
</evidence>
<evidence type="ECO:0000256" key="7">
    <source>
        <dbReference type="ARBA" id="ARBA00023163"/>
    </source>
</evidence>
<keyword evidence="6 11" id="KW-0548">Nucleotidyltransferase</keyword>
<evidence type="ECO:0000256" key="3">
    <source>
        <dbReference type="ARBA" id="ARBA00015972"/>
    </source>
</evidence>
<dbReference type="GO" id="GO:0006351">
    <property type="term" value="P:DNA-templated transcription"/>
    <property type="evidence" value="ECO:0007669"/>
    <property type="project" value="UniProtKB-UniRule"/>
</dbReference>
<dbReference type="InterPro" id="IPR036643">
    <property type="entry name" value="RNApol_insert_sf"/>
</dbReference>
<evidence type="ECO:0000313" key="13">
    <source>
        <dbReference type="EMBL" id="PJE67464.1"/>
    </source>
</evidence>
<gene>
    <name evidence="11" type="primary">rpoA</name>
    <name evidence="13" type="ORF">COU95_02290</name>
</gene>
<dbReference type="Gene3D" id="3.30.1360.10">
    <property type="entry name" value="RNA polymerase, RBP11-like subunit"/>
    <property type="match status" value="1"/>
</dbReference>
<dbReference type="SUPFAM" id="SSF55257">
    <property type="entry name" value="RBP11-like subunits of RNA polymerase"/>
    <property type="match status" value="1"/>
</dbReference>
<dbReference type="InterPro" id="IPR011260">
    <property type="entry name" value="RNAP_asu_C"/>
</dbReference>
<comment type="catalytic activity">
    <reaction evidence="10 11">
        <text>RNA(n) + a ribonucleoside 5'-triphosphate = RNA(n+1) + diphosphate</text>
        <dbReference type="Rhea" id="RHEA:21248"/>
        <dbReference type="Rhea" id="RHEA-COMP:14527"/>
        <dbReference type="Rhea" id="RHEA-COMP:17342"/>
        <dbReference type="ChEBI" id="CHEBI:33019"/>
        <dbReference type="ChEBI" id="CHEBI:61557"/>
        <dbReference type="ChEBI" id="CHEBI:140395"/>
        <dbReference type="EC" id="2.7.7.6"/>
    </reaction>
</comment>
<dbReference type="GO" id="GO:0003677">
    <property type="term" value="F:DNA binding"/>
    <property type="evidence" value="ECO:0007669"/>
    <property type="project" value="UniProtKB-UniRule"/>
</dbReference>
<evidence type="ECO:0000259" key="12">
    <source>
        <dbReference type="SMART" id="SM00662"/>
    </source>
</evidence>
<reference evidence="14" key="1">
    <citation type="submission" date="2017-09" db="EMBL/GenBank/DDBJ databases">
        <title>Depth-based differentiation of microbial function through sediment-hosted aquifers and enrichment of novel symbionts in the deep terrestrial subsurface.</title>
        <authorList>
            <person name="Probst A.J."/>
            <person name="Ladd B."/>
            <person name="Jarett J.K."/>
            <person name="Geller-Mcgrath D.E."/>
            <person name="Sieber C.M.K."/>
            <person name="Emerson J.B."/>
            <person name="Anantharaman K."/>
            <person name="Thomas B.C."/>
            <person name="Malmstrom R."/>
            <person name="Stieglmeier M."/>
            <person name="Klingl A."/>
            <person name="Woyke T."/>
            <person name="Ryan C.M."/>
            <person name="Banfield J.F."/>
        </authorList>
    </citation>
    <scope>NUCLEOTIDE SEQUENCE [LARGE SCALE GENOMIC DNA]</scope>
</reference>
<keyword evidence="4 11" id="KW-0240">DNA-directed RNA polymerase</keyword>
<dbReference type="Gene3D" id="1.10.150.20">
    <property type="entry name" value="5' to 3' exonuclease, C-terminal subdomain"/>
    <property type="match status" value="1"/>
</dbReference>
<dbReference type="InterPro" id="IPR011263">
    <property type="entry name" value="DNA-dir_RNA_pol_RpoA/D/Rpb3"/>
</dbReference>
<dbReference type="CDD" id="cd06928">
    <property type="entry name" value="RNAP_alpha_NTD"/>
    <property type="match status" value="1"/>
</dbReference>
<dbReference type="SUPFAM" id="SSF56553">
    <property type="entry name" value="Insert subdomain of RNA polymerase alpha subunit"/>
    <property type="match status" value="1"/>
</dbReference>
<dbReference type="Pfam" id="PF01000">
    <property type="entry name" value="RNA_pol_A_bac"/>
    <property type="match status" value="1"/>
</dbReference>
<evidence type="ECO:0000313" key="14">
    <source>
        <dbReference type="Proteomes" id="UP000231474"/>
    </source>
</evidence>
<dbReference type="NCBIfam" id="NF003519">
    <property type="entry name" value="PRK05182.2-5"/>
    <property type="match status" value="1"/>
</dbReference>
<dbReference type="SUPFAM" id="SSF47789">
    <property type="entry name" value="C-terminal domain of RNA polymerase alpha subunit"/>
    <property type="match status" value="1"/>
</dbReference>
<dbReference type="EC" id="2.7.7.6" evidence="2 11"/>
<dbReference type="GO" id="GO:0003899">
    <property type="term" value="F:DNA-directed RNA polymerase activity"/>
    <property type="evidence" value="ECO:0007669"/>
    <property type="project" value="UniProtKB-UniRule"/>
</dbReference>
<dbReference type="AlphaFoldDB" id="A0A2M8L3G9"/>
<dbReference type="InterPro" id="IPR036603">
    <property type="entry name" value="RBP11-like"/>
</dbReference>
<accession>A0A2M8L3G9</accession>
<evidence type="ECO:0000256" key="10">
    <source>
        <dbReference type="ARBA" id="ARBA00048552"/>
    </source>
</evidence>
<dbReference type="GO" id="GO:0000428">
    <property type="term" value="C:DNA-directed RNA polymerase complex"/>
    <property type="evidence" value="ECO:0007669"/>
    <property type="project" value="UniProtKB-KW"/>
</dbReference>
<comment type="similarity">
    <text evidence="1 11">Belongs to the RNA polymerase alpha chain family.</text>
</comment>
<evidence type="ECO:0000256" key="4">
    <source>
        <dbReference type="ARBA" id="ARBA00022478"/>
    </source>
</evidence>
<dbReference type="Pfam" id="PF01193">
    <property type="entry name" value="RNA_pol_L"/>
    <property type="match status" value="1"/>
</dbReference>
<comment type="subunit">
    <text evidence="11">Homodimer. The RNAP catalytic core consists of 2 alpha, 1 beta, 1 beta' and 1 omega subunit. When a sigma factor is associated with the core the holoenzyme is formed, which can initiate transcription.</text>
</comment>
<evidence type="ECO:0000256" key="9">
    <source>
        <dbReference type="ARBA" id="ARBA00033070"/>
    </source>
</evidence>
<evidence type="ECO:0000256" key="1">
    <source>
        <dbReference type="ARBA" id="ARBA00007123"/>
    </source>
</evidence>
<comment type="function">
    <text evidence="11">DNA-dependent RNA polymerase catalyzes the transcription of DNA into RNA using the four ribonucleoside triphosphates as substrates.</text>
</comment>
<feature type="region of interest" description="Alpha N-terminal domain (alpha-NTD)" evidence="11">
    <location>
        <begin position="1"/>
        <end position="222"/>
    </location>
</feature>